<evidence type="ECO:0000259" key="1">
    <source>
        <dbReference type="SMART" id="SM00651"/>
    </source>
</evidence>
<dbReference type="InterPro" id="IPR001163">
    <property type="entry name" value="Sm_dom_euk/arc"/>
</dbReference>
<accession>A0A2N1JGQ3</accession>
<dbReference type="InterPro" id="IPR010920">
    <property type="entry name" value="LSM_dom_sf"/>
</dbReference>
<gene>
    <name evidence="2" type="ORF">MVES_000020</name>
</gene>
<dbReference type="Gene3D" id="2.30.30.100">
    <property type="match status" value="1"/>
</dbReference>
<keyword evidence="3" id="KW-1185">Reference proteome</keyword>
<dbReference type="AlphaFoldDB" id="A0A2N1JGQ3"/>
<dbReference type="OrthoDB" id="368909at2759"/>
<proteinExistence type="predicted"/>
<feature type="domain" description="Sm" evidence="1">
    <location>
        <begin position="6"/>
        <end position="83"/>
    </location>
</feature>
<dbReference type="Pfam" id="PF01423">
    <property type="entry name" value="LSM"/>
    <property type="match status" value="1"/>
</dbReference>
<dbReference type="Proteomes" id="UP000232875">
    <property type="component" value="Unassembled WGS sequence"/>
</dbReference>
<reference evidence="2 3" key="1">
    <citation type="submission" date="2017-10" db="EMBL/GenBank/DDBJ databases">
        <title>A novel species of cold-tolerant Malassezia isolated from bats.</title>
        <authorList>
            <person name="Lorch J.M."/>
            <person name="Palmer J.M."/>
            <person name="Vanderwolf K.J."/>
            <person name="Schmidt K.Z."/>
            <person name="Verant M.L."/>
            <person name="Weller T.J."/>
            <person name="Blehert D.S."/>
        </authorList>
    </citation>
    <scope>NUCLEOTIDE SEQUENCE [LARGE SCALE GENOMIC DNA]</scope>
    <source>
        <strain evidence="2 3">NWHC:44797-103</strain>
    </source>
</reference>
<dbReference type="SMART" id="SM00651">
    <property type="entry name" value="Sm"/>
    <property type="match status" value="1"/>
</dbReference>
<protein>
    <recommendedName>
        <fullName evidence="1">Sm domain-containing protein</fullName>
    </recommendedName>
</protein>
<evidence type="ECO:0000313" key="2">
    <source>
        <dbReference type="EMBL" id="PKI85709.1"/>
    </source>
</evidence>
<name>A0A2N1JGQ3_9BASI</name>
<organism evidence="2 3">
    <name type="scientific">Malassezia vespertilionis</name>
    <dbReference type="NCBI Taxonomy" id="2020962"/>
    <lineage>
        <taxon>Eukaryota</taxon>
        <taxon>Fungi</taxon>
        <taxon>Dikarya</taxon>
        <taxon>Basidiomycota</taxon>
        <taxon>Ustilaginomycotina</taxon>
        <taxon>Malasseziomycetes</taxon>
        <taxon>Malasseziales</taxon>
        <taxon>Malasseziaceae</taxon>
        <taxon>Malassezia</taxon>
    </lineage>
</organism>
<dbReference type="EMBL" id="KZ454987">
    <property type="protein sequence ID" value="PKI85709.1"/>
    <property type="molecule type" value="Genomic_DNA"/>
</dbReference>
<evidence type="ECO:0000313" key="3">
    <source>
        <dbReference type="Proteomes" id="UP000232875"/>
    </source>
</evidence>
<dbReference type="SUPFAM" id="SSF50182">
    <property type="entry name" value="Sm-like ribonucleoproteins"/>
    <property type="match status" value="1"/>
</dbReference>
<sequence>MDAEQRVRNHFIAKQIRIHLHDNKRAFSGILVSIDSLGNAILHDAIEEQLQQDESAEGGEVVLSERTVPMVMIPGKHIAKVAVFHEEERSIAEDAKEYLASTTYM</sequence>
<dbReference type="GO" id="GO:0032991">
    <property type="term" value="C:protein-containing complex"/>
    <property type="evidence" value="ECO:0007669"/>
    <property type="project" value="UniProtKB-ARBA"/>
</dbReference>
<dbReference type="STRING" id="2020962.A0A2N1JGQ3"/>